<protein>
    <submittedName>
        <fullName evidence="1">Interleukin-2 receptor subunit beta like</fullName>
    </submittedName>
</protein>
<evidence type="ECO:0000313" key="2">
    <source>
        <dbReference type="Proteomes" id="UP001164539"/>
    </source>
</evidence>
<comment type="caution">
    <text evidence="1">The sequence shown here is derived from an EMBL/GenBank/DDBJ whole genome shotgun (WGS) entry which is preliminary data.</text>
</comment>
<evidence type="ECO:0000313" key="1">
    <source>
        <dbReference type="EMBL" id="KAJ4707823.1"/>
    </source>
</evidence>
<reference evidence="1 2" key="1">
    <citation type="journal article" date="2023" name="Science">
        <title>Complex scaffold remodeling in plant triterpene biosynthesis.</title>
        <authorList>
            <person name="De La Pena R."/>
            <person name="Hodgson H."/>
            <person name="Liu J.C."/>
            <person name="Stephenson M.J."/>
            <person name="Martin A.C."/>
            <person name="Owen C."/>
            <person name="Harkess A."/>
            <person name="Leebens-Mack J."/>
            <person name="Jimenez L.E."/>
            <person name="Osbourn A."/>
            <person name="Sattely E.S."/>
        </authorList>
    </citation>
    <scope>NUCLEOTIDE SEQUENCE [LARGE SCALE GENOMIC DNA]</scope>
    <source>
        <strain evidence="2">cv. JPN11</strain>
        <tissue evidence="1">Leaf</tissue>
    </source>
</reference>
<proteinExistence type="predicted"/>
<dbReference type="Proteomes" id="UP001164539">
    <property type="component" value="Chromosome 10"/>
</dbReference>
<keyword evidence="1" id="KW-0675">Receptor</keyword>
<keyword evidence="2" id="KW-1185">Reference proteome</keyword>
<name>A0ACC1X9L5_MELAZ</name>
<organism evidence="1 2">
    <name type="scientific">Melia azedarach</name>
    <name type="common">Chinaberry tree</name>
    <dbReference type="NCBI Taxonomy" id="155640"/>
    <lineage>
        <taxon>Eukaryota</taxon>
        <taxon>Viridiplantae</taxon>
        <taxon>Streptophyta</taxon>
        <taxon>Embryophyta</taxon>
        <taxon>Tracheophyta</taxon>
        <taxon>Spermatophyta</taxon>
        <taxon>Magnoliopsida</taxon>
        <taxon>eudicotyledons</taxon>
        <taxon>Gunneridae</taxon>
        <taxon>Pentapetalae</taxon>
        <taxon>rosids</taxon>
        <taxon>malvids</taxon>
        <taxon>Sapindales</taxon>
        <taxon>Meliaceae</taxon>
        <taxon>Melia</taxon>
    </lineage>
</organism>
<gene>
    <name evidence="1" type="ORF">OWV82_017879</name>
</gene>
<sequence length="139" mass="16140">MYNECASPSLKTRIKSSMCCFGTSSHSKLEDFDYEYDDVKQPRTPRSPRSPYGWLKSSLSQELEMKDKRRSIFSKIGAKNRRRPNSGDFRYDPLSYSLNFEDDMTRDDEYRVNFSARLPASPDRSQEAPIVTREILACS</sequence>
<dbReference type="EMBL" id="CM051403">
    <property type="protein sequence ID" value="KAJ4707823.1"/>
    <property type="molecule type" value="Genomic_DNA"/>
</dbReference>
<accession>A0ACC1X9L5</accession>